<dbReference type="FunFam" id="1.10.150.20:FF:000003">
    <property type="entry name" value="DNA polymerase I"/>
    <property type="match status" value="1"/>
</dbReference>
<evidence type="ECO:0000313" key="21">
    <source>
        <dbReference type="EMBL" id="ABS77807.1"/>
    </source>
</evidence>
<dbReference type="Pfam" id="PF00476">
    <property type="entry name" value="DNA_pol_A"/>
    <property type="match status" value="1"/>
</dbReference>
<dbReference type="InterPro" id="IPR012337">
    <property type="entry name" value="RNaseH-like_sf"/>
</dbReference>
<dbReference type="GO" id="GO:0008408">
    <property type="term" value="F:3'-5' exonuclease activity"/>
    <property type="evidence" value="ECO:0007669"/>
    <property type="project" value="UniProtKB-UniRule"/>
</dbReference>
<dbReference type="InterPro" id="IPR002421">
    <property type="entry name" value="5-3_exonuclease"/>
</dbReference>
<keyword evidence="12 17" id="KW-0239">DNA-directed DNA polymerase</keyword>
<dbReference type="SUPFAM" id="SSF88723">
    <property type="entry name" value="PIN domain-like"/>
    <property type="match status" value="1"/>
</dbReference>
<dbReference type="InterPro" id="IPR029060">
    <property type="entry name" value="PIN-like_dom_sf"/>
</dbReference>
<reference evidence="21 22" key="1">
    <citation type="journal article" date="2009" name="Infect. Immun.">
        <title>Comparative genomics reveal extensive transposon-mediated genomic plasticity and diversity among potential effector proteins within the genus Coxiella.</title>
        <authorList>
            <person name="Beare P.A."/>
            <person name="Unsworth N."/>
            <person name="Andoh M."/>
            <person name="Voth D.E."/>
            <person name="Omsland A."/>
            <person name="Gilk S.D."/>
            <person name="Williams K.P."/>
            <person name="Sobral B.W."/>
            <person name="Kupko J.J.III."/>
            <person name="Porcella S.F."/>
            <person name="Samuel J.E."/>
            <person name="Heinzen R.A."/>
        </authorList>
    </citation>
    <scope>NUCLEOTIDE SEQUENCE [LARGE SCALE GENOMIC DNA]</scope>
    <source>
        <strain evidence="21 22">Dugway 5J108-111</strain>
    </source>
</reference>
<dbReference type="SMART" id="SM00279">
    <property type="entry name" value="HhH2"/>
    <property type="match status" value="1"/>
</dbReference>
<evidence type="ECO:0000256" key="7">
    <source>
        <dbReference type="ARBA" id="ARBA00022705"/>
    </source>
</evidence>
<dbReference type="GO" id="GO:0003887">
    <property type="term" value="F:DNA-directed DNA polymerase activity"/>
    <property type="evidence" value="ECO:0007669"/>
    <property type="project" value="UniProtKB-UniRule"/>
</dbReference>
<accession>A9KEW5</accession>
<keyword evidence="9 17" id="KW-0227">DNA damage</keyword>
<name>A9KEW5_COXBN</name>
<evidence type="ECO:0000256" key="16">
    <source>
        <dbReference type="NCBIfam" id="TIGR00593"/>
    </source>
</evidence>
<evidence type="ECO:0000256" key="9">
    <source>
        <dbReference type="ARBA" id="ARBA00022763"/>
    </source>
</evidence>
<organism evidence="21 22">
    <name type="scientific">Coxiella burnetii (strain Dugway 5J108-111)</name>
    <dbReference type="NCBI Taxonomy" id="434922"/>
    <lineage>
        <taxon>Bacteria</taxon>
        <taxon>Pseudomonadati</taxon>
        <taxon>Pseudomonadota</taxon>
        <taxon>Gammaproteobacteria</taxon>
        <taxon>Legionellales</taxon>
        <taxon>Coxiellaceae</taxon>
        <taxon>Coxiella</taxon>
    </lineage>
</organism>
<evidence type="ECO:0000256" key="10">
    <source>
        <dbReference type="ARBA" id="ARBA00022801"/>
    </source>
</evidence>
<dbReference type="SMART" id="SM00475">
    <property type="entry name" value="53EXOc"/>
    <property type="match status" value="1"/>
</dbReference>
<dbReference type="AlphaFoldDB" id="A9KEW5"/>
<dbReference type="InterPro" id="IPR018320">
    <property type="entry name" value="DNA_polymerase_1"/>
</dbReference>
<evidence type="ECO:0000256" key="17">
    <source>
        <dbReference type="RuleBase" id="RU004460"/>
    </source>
</evidence>
<dbReference type="PANTHER" id="PTHR10133:SF27">
    <property type="entry name" value="DNA POLYMERASE NU"/>
    <property type="match status" value="1"/>
</dbReference>
<dbReference type="SMART" id="SM00482">
    <property type="entry name" value="POLAc"/>
    <property type="match status" value="1"/>
</dbReference>
<dbReference type="Gene3D" id="3.30.420.10">
    <property type="entry name" value="Ribonuclease H-like superfamily/Ribonuclease H"/>
    <property type="match status" value="1"/>
</dbReference>
<evidence type="ECO:0000256" key="12">
    <source>
        <dbReference type="ARBA" id="ARBA00022932"/>
    </source>
</evidence>
<evidence type="ECO:0000256" key="3">
    <source>
        <dbReference type="ARBA" id="ARBA00012417"/>
    </source>
</evidence>
<dbReference type="Gene3D" id="3.40.50.1010">
    <property type="entry name" value="5'-nuclease"/>
    <property type="match status" value="1"/>
</dbReference>
<evidence type="ECO:0000256" key="4">
    <source>
        <dbReference type="ARBA" id="ARBA00020311"/>
    </source>
</evidence>
<evidence type="ECO:0000259" key="19">
    <source>
        <dbReference type="SMART" id="SM00475"/>
    </source>
</evidence>
<dbReference type="NCBIfam" id="TIGR00593">
    <property type="entry name" value="pola"/>
    <property type="match status" value="1"/>
</dbReference>
<dbReference type="Pfam" id="PF01367">
    <property type="entry name" value="5_3_exonuc"/>
    <property type="match status" value="1"/>
</dbReference>
<dbReference type="Gene3D" id="1.10.150.20">
    <property type="entry name" value="5' to 3' exonuclease, C-terminal subdomain"/>
    <property type="match status" value="2"/>
</dbReference>
<dbReference type="InterPro" id="IPR020045">
    <property type="entry name" value="DNA_polI_H3TH"/>
</dbReference>
<keyword evidence="6 17" id="KW-0548">Nucleotidyltransferase</keyword>
<comment type="subunit">
    <text evidence="2">Single-chain monomer with multiple functions.</text>
</comment>
<evidence type="ECO:0000256" key="8">
    <source>
        <dbReference type="ARBA" id="ARBA00022722"/>
    </source>
</evidence>
<dbReference type="Pfam" id="PF02739">
    <property type="entry name" value="5_3_exonuc_N"/>
    <property type="match status" value="1"/>
</dbReference>
<dbReference type="CDD" id="cd06139">
    <property type="entry name" value="DNA_polA_I_Ecoli_like_exo"/>
    <property type="match status" value="1"/>
</dbReference>
<dbReference type="GO" id="GO:0003677">
    <property type="term" value="F:DNA binding"/>
    <property type="evidence" value="ECO:0007669"/>
    <property type="project" value="UniProtKB-UniRule"/>
</dbReference>
<dbReference type="CDD" id="cd09859">
    <property type="entry name" value="PIN_53EXO"/>
    <property type="match status" value="1"/>
</dbReference>
<dbReference type="FunFam" id="3.30.420.10:FF:000026">
    <property type="entry name" value="DNA polymerase I"/>
    <property type="match status" value="1"/>
</dbReference>
<keyword evidence="8" id="KW-0540">Nuclease</keyword>
<evidence type="ECO:0000313" key="22">
    <source>
        <dbReference type="Proteomes" id="UP000008555"/>
    </source>
</evidence>
<dbReference type="FunFam" id="1.20.1060.10:FF:000001">
    <property type="entry name" value="DNA polymerase I"/>
    <property type="match status" value="1"/>
</dbReference>
<dbReference type="Gene3D" id="3.30.70.370">
    <property type="match status" value="1"/>
</dbReference>
<dbReference type="EMBL" id="CP000733">
    <property type="protein sequence ID" value="ABS77807.1"/>
    <property type="molecule type" value="Genomic_DNA"/>
</dbReference>
<keyword evidence="14 17" id="KW-0234">DNA repair</keyword>
<dbReference type="Pfam" id="PF01612">
    <property type="entry name" value="DNA_pol_A_exo1"/>
    <property type="match status" value="1"/>
</dbReference>
<protein>
    <recommendedName>
        <fullName evidence="4 16">DNA polymerase I</fullName>
        <ecNumber evidence="3 16">2.7.7.7</ecNumber>
    </recommendedName>
</protein>
<evidence type="ECO:0000256" key="5">
    <source>
        <dbReference type="ARBA" id="ARBA00022679"/>
    </source>
</evidence>
<dbReference type="SUPFAM" id="SSF56672">
    <property type="entry name" value="DNA/RNA polymerases"/>
    <property type="match status" value="1"/>
</dbReference>
<keyword evidence="5 17" id="KW-0808">Transferase</keyword>
<comment type="similarity">
    <text evidence="1 17">Belongs to the DNA polymerase type-A family.</text>
</comment>
<feature type="domain" description="3'-5' exonuclease" evidence="18">
    <location>
        <begin position="304"/>
        <end position="491"/>
    </location>
</feature>
<evidence type="ECO:0000259" key="20">
    <source>
        <dbReference type="SMART" id="SM00482"/>
    </source>
</evidence>
<dbReference type="FunFam" id="1.10.150.20:FF:000002">
    <property type="entry name" value="DNA polymerase I"/>
    <property type="match status" value="1"/>
</dbReference>
<dbReference type="CDD" id="cd08637">
    <property type="entry name" value="DNA_pol_A_pol_I_C"/>
    <property type="match status" value="1"/>
</dbReference>
<evidence type="ECO:0000256" key="15">
    <source>
        <dbReference type="ARBA" id="ARBA00049244"/>
    </source>
</evidence>
<dbReference type="GO" id="GO:0006261">
    <property type="term" value="P:DNA-templated DNA replication"/>
    <property type="evidence" value="ECO:0007669"/>
    <property type="project" value="UniProtKB-UniRule"/>
</dbReference>
<feature type="domain" description="DNA-directed DNA polymerase family A palm" evidence="20">
    <location>
        <begin position="660"/>
        <end position="866"/>
    </location>
</feature>
<dbReference type="InterPro" id="IPR008918">
    <property type="entry name" value="HhH2"/>
</dbReference>
<gene>
    <name evidence="17 21" type="primary">polA</name>
    <name evidence="21" type="ordered locus">CBUD_0021</name>
</gene>
<dbReference type="GO" id="GO:0006302">
    <property type="term" value="P:double-strand break repair"/>
    <property type="evidence" value="ECO:0007669"/>
    <property type="project" value="TreeGrafter"/>
</dbReference>
<dbReference type="SMART" id="SM00474">
    <property type="entry name" value="35EXOc"/>
    <property type="match status" value="1"/>
</dbReference>
<dbReference type="InterPro" id="IPR002298">
    <property type="entry name" value="DNA_polymerase_A"/>
</dbReference>
<dbReference type="GO" id="GO:0008409">
    <property type="term" value="F:5'-3' exonuclease activity"/>
    <property type="evidence" value="ECO:0007669"/>
    <property type="project" value="UniProtKB-UniRule"/>
</dbReference>
<dbReference type="InterPro" id="IPR019760">
    <property type="entry name" value="DNA-dir_DNA_pol_A_CS"/>
</dbReference>
<evidence type="ECO:0000256" key="6">
    <source>
        <dbReference type="ARBA" id="ARBA00022695"/>
    </source>
</evidence>
<comment type="catalytic activity">
    <reaction evidence="15 17">
        <text>DNA(n) + a 2'-deoxyribonucleoside 5'-triphosphate = DNA(n+1) + diphosphate</text>
        <dbReference type="Rhea" id="RHEA:22508"/>
        <dbReference type="Rhea" id="RHEA-COMP:17339"/>
        <dbReference type="Rhea" id="RHEA-COMP:17340"/>
        <dbReference type="ChEBI" id="CHEBI:33019"/>
        <dbReference type="ChEBI" id="CHEBI:61560"/>
        <dbReference type="ChEBI" id="CHEBI:173112"/>
        <dbReference type="EC" id="2.7.7.7"/>
    </reaction>
</comment>
<dbReference type="EC" id="2.7.7.7" evidence="3 16"/>
<dbReference type="InterPro" id="IPR020046">
    <property type="entry name" value="5-3_exonucl_a-hlix_arch_N"/>
</dbReference>
<dbReference type="SUPFAM" id="SSF53098">
    <property type="entry name" value="Ribonuclease H-like"/>
    <property type="match status" value="1"/>
</dbReference>
<evidence type="ECO:0000256" key="13">
    <source>
        <dbReference type="ARBA" id="ARBA00023125"/>
    </source>
</evidence>
<evidence type="ECO:0000256" key="2">
    <source>
        <dbReference type="ARBA" id="ARBA00011541"/>
    </source>
</evidence>
<dbReference type="Gene3D" id="1.20.1060.10">
    <property type="entry name" value="Taq DNA Polymerase, Chain T, domain 4"/>
    <property type="match status" value="1"/>
</dbReference>
<dbReference type="InterPro" id="IPR043502">
    <property type="entry name" value="DNA/RNA_pol_sf"/>
</dbReference>
<keyword evidence="7 17" id="KW-0235">DNA replication</keyword>
<dbReference type="PANTHER" id="PTHR10133">
    <property type="entry name" value="DNA POLYMERASE I"/>
    <property type="match status" value="1"/>
</dbReference>
<dbReference type="PROSITE" id="PS00447">
    <property type="entry name" value="DNA_POLYMERASE_A"/>
    <property type="match status" value="1"/>
</dbReference>
<dbReference type="NCBIfam" id="NF004397">
    <property type="entry name" value="PRK05755.1"/>
    <property type="match status" value="1"/>
</dbReference>
<dbReference type="InterPro" id="IPR036397">
    <property type="entry name" value="RNaseH_sf"/>
</dbReference>
<dbReference type="HOGENOM" id="CLU_004675_0_0_6"/>
<dbReference type="Proteomes" id="UP000008555">
    <property type="component" value="Chromosome"/>
</dbReference>
<dbReference type="InterPro" id="IPR036279">
    <property type="entry name" value="5-3_exonuclease_C_sf"/>
</dbReference>
<dbReference type="InterPro" id="IPR002562">
    <property type="entry name" value="3'-5'_exonuclease_dom"/>
</dbReference>
<dbReference type="InterPro" id="IPR001098">
    <property type="entry name" value="DNA-dir_DNA_pol_A_palm_dom"/>
</dbReference>
<comment type="function">
    <text evidence="17">In addition to polymerase activity, this DNA polymerase exhibits 3'-5' and 5'-3' exonuclease activity.</text>
</comment>
<dbReference type="FunFam" id="3.40.50.1010:FF:000001">
    <property type="entry name" value="DNA polymerase I"/>
    <property type="match status" value="1"/>
</dbReference>
<dbReference type="PRINTS" id="PR00868">
    <property type="entry name" value="DNAPOLI"/>
</dbReference>
<dbReference type="SUPFAM" id="SSF47807">
    <property type="entry name" value="5' to 3' exonuclease, C-terminal subdomain"/>
    <property type="match status" value="1"/>
</dbReference>
<keyword evidence="11 17" id="KW-0269">Exonuclease</keyword>
<proteinExistence type="inferred from homology"/>
<dbReference type="CDD" id="cd09898">
    <property type="entry name" value="H3TH_53EXO"/>
    <property type="match status" value="1"/>
</dbReference>
<evidence type="ECO:0000256" key="1">
    <source>
        <dbReference type="ARBA" id="ARBA00007705"/>
    </source>
</evidence>
<keyword evidence="10 17" id="KW-0378">Hydrolase</keyword>
<evidence type="ECO:0000256" key="14">
    <source>
        <dbReference type="ARBA" id="ARBA00023204"/>
    </source>
</evidence>
<feature type="domain" description="5'-3' exonuclease" evidence="19">
    <location>
        <begin position="14"/>
        <end position="267"/>
    </location>
</feature>
<keyword evidence="13 17" id="KW-0238">DNA-binding</keyword>
<evidence type="ECO:0000259" key="18">
    <source>
        <dbReference type="SMART" id="SM00474"/>
    </source>
</evidence>
<dbReference type="RefSeq" id="WP_011996365.1">
    <property type="nucleotide sequence ID" value="NC_009727.1"/>
</dbReference>
<dbReference type="KEGG" id="cbd:CBUD_0021"/>
<sequence>MNTVFFIMTTLSSKPLILIDGSSYLFRAYYALPPLTNRKGQPTGAMYGVINMLRKLMVEYQPDYVAVVFDPKGKTFRHDLYHTYKANRIEMPNELRSQIKPLFEIIRALGFPLIIKEGYEADDVIATLAKKAKEKGMPVLVSTGDKDLAQIVNEHVTLVNTMTDRLLNSKGVLEKFGVPPEKIIDYLTLTGDTTDNIPGVPKVGPKTAVKWLSQYDSVENLIKHAHEIKGKVGENLRACIDDLPLMRRLVTVISDLPLEENPTDLIQTEKNREKLIELFTEYEFKSWLAELLANQDKKVAAFQYATITDKKTFEKWMKKLADAKVFAFDTETTDFNAIQAKLVGVSFAVSPHEAAYVPLWHDYTGAPAQLDKEEVLRELKPLLEDPNKTIICQNLKYDAEVLAKEGLTIRAKTYDTLLASYVLNSSSTRHDLNTLALKYLGRIMVKFEDVAGKGVKQISFNHVTLDKATAYAAEDADVTLQLHHKLMPLIEKEKNLKKVFEQIEMPLVPILMQMEMRGVLVDTAMLQAQSIELGGRIALLEQQAYKLAGREFNLSSPKQLQTILYEELKLPIFKKTPGGQPSTAENVLQDLALDYPLPKVILEHRSLTKLKTTYTDRLPVQVHPASRRIHTSYNQTVTSTGRLSSNNPNLQNIPIRTEEGRKIRRAFIAPPGFQMVAADYSQVELRIIAHVSKDPSLIKAFDKEWDIHRATAAEVFGVNLEQVTPEQRRRAKAINFGLLYGMSSFGLGRQLGIGRDLAQEYIDIYFKRYPKVHEYMQKIRIVAFTQGYVETLFGRRVYLPDIHASNMQRRRAAERAAINAPMQGTAADIIKIAMIKVSDWLQKNPVEAHLIMQVHDELVFEVAEKDLEKVIPQIKKAMEEAVALSVPLVVDVGVGGNWDEAH</sequence>
<evidence type="ECO:0000256" key="11">
    <source>
        <dbReference type="ARBA" id="ARBA00022839"/>
    </source>
</evidence>